<dbReference type="Pfam" id="PF00590">
    <property type="entry name" value="TP_methylase"/>
    <property type="match status" value="1"/>
</dbReference>
<dbReference type="Proteomes" id="UP000054823">
    <property type="component" value="Unassembled WGS sequence"/>
</dbReference>
<keyword evidence="2" id="KW-0169">Cobalamin biosynthesis</keyword>
<dbReference type="GO" id="GO:0046025">
    <property type="term" value="F:precorrin-6Y C5,15-methyltransferase (decarboxylating) activity"/>
    <property type="evidence" value="ECO:0007669"/>
    <property type="project" value="UniProtKB-EC"/>
</dbReference>
<evidence type="ECO:0000256" key="2">
    <source>
        <dbReference type="ARBA" id="ARBA00022573"/>
    </source>
</evidence>
<evidence type="ECO:0000313" key="8">
    <source>
        <dbReference type="Proteomes" id="UP000054823"/>
    </source>
</evidence>
<dbReference type="InterPro" id="IPR050714">
    <property type="entry name" value="Cobalamin_biosynth_MTase"/>
</dbReference>
<dbReference type="Gene3D" id="3.40.50.150">
    <property type="entry name" value="Vaccinia Virus protein VP39"/>
    <property type="match status" value="1"/>
</dbReference>
<dbReference type="CDD" id="cd11644">
    <property type="entry name" value="Precorrin-6Y-MT"/>
    <property type="match status" value="1"/>
</dbReference>
<dbReference type="AlphaFoldDB" id="A0A0N7LSB9"/>
<dbReference type="InterPro" id="IPR000878">
    <property type="entry name" value="4pyrrol_Mease"/>
</dbReference>
<dbReference type="InterPro" id="IPR029063">
    <property type="entry name" value="SAM-dependent_MTases_sf"/>
</dbReference>
<dbReference type="GO" id="GO:0032259">
    <property type="term" value="P:methylation"/>
    <property type="evidence" value="ECO:0007669"/>
    <property type="project" value="UniProtKB-KW"/>
</dbReference>
<evidence type="ECO:0000256" key="4">
    <source>
        <dbReference type="ARBA" id="ARBA00022679"/>
    </source>
</evidence>
<dbReference type="OrthoDB" id="9787825at2"/>
<proteinExistence type="predicted"/>
<dbReference type="InterPro" id="IPR006365">
    <property type="entry name" value="Cbl_synth_CobL"/>
</dbReference>
<reference evidence="7 8" key="1">
    <citation type="submission" date="2015-09" db="EMBL/GenBank/DDBJ databases">
        <authorList>
            <consortium name="Swine Surveillance"/>
        </authorList>
    </citation>
    <scope>NUCLEOTIDE SEQUENCE [LARGE SCALE GENOMIC DNA]</scope>
    <source>
        <strain evidence="7 8">CECT 7688</strain>
    </source>
</reference>
<dbReference type="InterPro" id="IPR035996">
    <property type="entry name" value="4pyrrol_Methylase_sf"/>
</dbReference>
<dbReference type="InterPro" id="IPR014008">
    <property type="entry name" value="Cbl_synth_MTase_CbiT"/>
</dbReference>
<gene>
    <name evidence="7" type="primary">cobL</name>
    <name evidence="7" type="ORF">SHM7688_02640</name>
</gene>
<comment type="pathway">
    <text evidence="1">Cofactor biosynthesis; adenosylcobalamin biosynthesis.</text>
</comment>
<dbReference type="SUPFAM" id="SSF53790">
    <property type="entry name" value="Tetrapyrrole methylase"/>
    <property type="match status" value="1"/>
</dbReference>
<keyword evidence="8" id="KW-1185">Reference proteome</keyword>
<feature type="domain" description="Tetrapyrrole methylase" evidence="6">
    <location>
        <begin position="7"/>
        <end position="191"/>
    </location>
</feature>
<keyword evidence="4 7" id="KW-0808">Transferase</keyword>
<evidence type="ECO:0000256" key="5">
    <source>
        <dbReference type="ARBA" id="ARBA00022691"/>
    </source>
</evidence>
<protein>
    <submittedName>
        <fullName evidence="7">Precorrin-6Y C(5,15)-methyltransferase [decarboxylating]</fullName>
        <ecNumber evidence="7">2.1.1.132</ecNumber>
    </submittedName>
</protein>
<keyword evidence="3 7" id="KW-0489">Methyltransferase</keyword>
<dbReference type="NCBIfam" id="TIGR02467">
    <property type="entry name" value="CbiE"/>
    <property type="match status" value="1"/>
</dbReference>
<evidence type="ECO:0000256" key="3">
    <source>
        <dbReference type="ARBA" id="ARBA00022603"/>
    </source>
</evidence>
<dbReference type="NCBIfam" id="TIGR02469">
    <property type="entry name" value="CbiT"/>
    <property type="match status" value="1"/>
</dbReference>
<keyword evidence="5" id="KW-0949">S-adenosyl-L-methionine</keyword>
<dbReference type="PANTHER" id="PTHR43182:SF1">
    <property type="entry name" value="COBALT-PRECORRIN-7 C(5)-METHYLTRANSFERASE"/>
    <property type="match status" value="1"/>
</dbReference>
<dbReference type="CDD" id="cd02440">
    <property type="entry name" value="AdoMet_MTases"/>
    <property type="match status" value="1"/>
</dbReference>
<dbReference type="PIRSF" id="PIRSF036428">
    <property type="entry name" value="CobL"/>
    <property type="match status" value="1"/>
</dbReference>
<dbReference type="EMBL" id="CYPW01000027">
    <property type="protein sequence ID" value="CUH53188.1"/>
    <property type="molecule type" value="Genomic_DNA"/>
</dbReference>
<dbReference type="STRING" id="321267.SHM7688_02640"/>
<name>A0A0N7LSB9_9RHOB</name>
<evidence type="ECO:0000259" key="6">
    <source>
        <dbReference type="Pfam" id="PF00590"/>
    </source>
</evidence>
<dbReference type="InterPro" id="IPR012818">
    <property type="entry name" value="CbiE"/>
</dbReference>
<dbReference type="GO" id="GO:0008276">
    <property type="term" value="F:protein methyltransferase activity"/>
    <property type="evidence" value="ECO:0007669"/>
    <property type="project" value="InterPro"/>
</dbReference>
<dbReference type="RefSeq" id="WP_058240370.1">
    <property type="nucleotide sequence ID" value="NZ_CYPW01000027.1"/>
</dbReference>
<evidence type="ECO:0000256" key="1">
    <source>
        <dbReference type="ARBA" id="ARBA00004953"/>
    </source>
</evidence>
<evidence type="ECO:0000313" key="7">
    <source>
        <dbReference type="EMBL" id="CUH53188.1"/>
    </source>
</evidence>
<sequence length="398" mass="42057">MSDNPWLTIVGLGEDGPDGLAPASLKALSEAEVVMGAARHLSLLPDLRCETIVWPVPFADGVPILMQQRGRKTVVLASGDPFWHGAGGSLTKLLDAGEWRSLPAPSTMALAAAVLGWPLEQTLTMGLHAAPFARLRPHLATGERAIVTLRDGAAVADFAAWLSDIGFGPSDLTVLEALGGPRARIRHTTANAMTLTEIAHPVSVALDAKGTDALPQASGRPDQFFDNDGQITKRPIRALTLSALAPLPGEHLWDIGGGSGSIAIEWLLAHPRTEATSVEINPERAARIRTNAANLGVDRLTVVTGAAPEALEGLAQPDAVFIGGGVSEGMLQTVWQNMPQGARLVANAVTLEAEVLLANWHSAHGGELLRIELAHANPLGRKRGWKSSYPIVQWSVIK</sequence>
<dbReference type="PANTHER" id="PTHR43182">
    <property type="entry name" value="COBALT-PRECORRIN-6B C(15)-METHYLTRANSFERASE (DECARBOXYLATING)"/>
    <property type="match status" value="1"/>
</dbReference>
<dbReference type="Gene3D" id="3.40.1010.10">
    <property type="entry name" value="Cobalt-precorrin-4 Transmethylase, Domain 1"/>
    <property type="match status" value="1"/>
</dbReference>
<dbReference type="InterPro" id="IPR014777">
    <property type="entry name" value="4pyrrole_Mease_sub1"/>
</dbReference>
<accession>A0A0N7LSB9</accession>
<dbReference type="UniPathway" id="UPA00148"/>
<dbReference type="GO" id="GO:0009236">
    <property type="term" value="P:cobalamin biosynthetic process"/>
    <property type="evidence" value="ECO:0007669"/>
    <property type="project" value="UniProtKB-UniPathway"/>
</dbReference>
<organism evidence="7 8">
    <name type="scientific">Shimia marina</name>
    <dbReference type="NCBI Taxonomy" id="321267"/>
    <lineage>
        <taxon>Bacteria</taxon>
        <taxon>Pseudomonadati</taxon>
        <taxon>Pseudomonadota</taxon>
        <taxon>Alphaproteobacteria</taxon>
        <taxon>Rhodobacterales</taxon>
        <taxon>Roseobacteraceae</taxon>
    </lineage>
</organism>
<dbReference type="EC" id="2.1.1.132" evidence="7"/>
<dbReference type="SUPFAM" id="SSF53335">
    <property type="entry name" value="S-adenosyl-L-methionine-dependent methyltransferases"/>
    <property type="match status" value="1"/>
</dbReference>